<dbReference type="GO" id="GO:0071277">
    <property type="term" value="P:cellular response to calcium ion"/>
    <property type="evidence" value="ECO:0007669"/>
    <property type="project" value="TreeGrafter"/>
</dbReference>
<dbReference type="InterPro" id="IPR026919">
    <property type="entry name" value="ADGRV1"/>
</dbReference>
<name>A0A2G1VTK9_9FLAO</name>
<dbReference type="AlphaFoldDB" id="A0A2G1VTK9"/>
<dbReference type="InterPro" id="IPR038081">
    <property type="entry name" value="CalX-like_sf"/>
</dbReference>
<comment type="caution">
    <text evidence="5">The sequence shown here is derived from an EMBL/GenBank/DDBJ whole genome shotgun (WGS) entry which is preliminary data.</text>
</comment>
<keyword evidence="1" id="KW-0732">Signal</keyword>
<dbReference type="GO" id="GO:0001965">
    <property type="term" value="F:G-protein alpha-subunit binding"/>
    <property type="evidence" value="ECO:0007669"/>
    <property type="project" value="TreeGrafter"/>
</dbReference>
<feature type="domain" description="Calx-beta" evidence="4">
    <location>
        <begin position="269"/>
        <end position="385"/>
    </location>
</feature>
<dbReference type="PANTHER" id="PTHR46682:SF1">
    <property type="entry name" value="ADHESION G-PROTEIN COUPLED RECEPTOR V1"/>
    <property type="match status" value="1"/>
</dbReference>
<dbReference type="GO" id="GO:0004930">
    <property type="term" value="F:G protein-coupled receptor activity"/>
    <property type="evidence" value="ECO:0007669"/>
    <property type="project" value="InterPro"/>
</dbReference>
<dbReference type="PANTHER" id="PTHR46682">
    <property type="entry name" value="ADHESION G-PROTEIN COUPLED RECEPTOR V1"/>
    <property type="match status" value="1"/>
</dbReference>
<reference evidence="5 6" key="1">
    <citation type="submission" date="2017-08" db="EMBL/GenBank/DDBJ databases">
        <title>The whole genome shortgun sequences of strain Leeuwenhoekiella nanhaiensis G18 from the South China Sea.</title>
        <authorList>
            <person name="Liu Q."/>
        </authorList>
    </citation>
    <scope>NUCLEOTIDE SEQUENCE [LARGE SCALE GENOMIC DNA]</scope>
    <source>
        <strain evidence="5 6">G18</strain>
    </source>
</reference>
<keyword evidence="6" id="KW-1185">Reference proteome</keyword>
<dbReference type="PROSITE" id="PS51257">
    <property type="entry name" value="PROKAR_LIPOPROTEIN"/>
    <property type="match status" value="1"/>
</dbReference>
<evidence type="ECO:0000256" key="2">
    <source>
        <dbReference type="ARBA" id="ARBA00022737"/>
    </source>
</evidence>
<evidence type="ECO:0000256" key="1">
    <source>
        <dbReference type="ARBA" id="ARBA00022729"/>
    </source>
</evidence>
<evidence type="ECO:0000313" key="6">
    <source>
        <dbReference type="Proteomes" id="UP000229433"/>
    </source>
</evidence>
<dbReference type="EMBL" id="NQXA01000002">
    <property type="protein sequence ID" value="PHQ30084.1"/>
    <property type="molecule type" value="Genomic_DNA"/>
</dbReference>
<accession>A0A2G1VTK9</accession>
<evidence type="ECO:0000259" key="4">
    <source>
        <dbReference type="Pfam" id="PF03160"/>
    </source>
</evidence>
<keyword evidence="2" id="KW-0677">Repeat</keyword>
<evidence type="ECO:0000313" key="5">
    <source>
        <dbReference type="EMBL" id="PHQ30084.1"/>
    </source>
</evidence>
<protein>
    <recommendedName>
        <fullName evidence="4">Calx-beta domain-containing protein</fullName>
    </recommendedName>
</protein>
<evidence type="ECO:0000256" key="3">
    <source>
        <dbReference type="ARBA" id="ARBA00022837"/>
    </source>
</evidence>
<dbReference type="OrthoDB" id="1417279at2"/>
<dbReference type="InterPro" id="IPR003644">
    <property type="entry name" value="Calx_beta"/>
</dbReference>
<dbReference type="GO" id="GO:0010855">
    <property type="term" value="F:adenylate cyclase inhibitor activity"/>
    <property type="evidence" value="ECO:0007669"/>
    <property type="project" value="TreeGrafter"/>
</dbReference>
<dbReference type="GO" id="GO:0016020">
    <property type="term" value="C:membrane"/>
    <property type="evidence" value="ECO:0007669"/>
    <property type="project" value="InterPro"/>
</dbReference>
<dbReference type="Gene3D" id="2.60.40.2030">
    <property type="match status" value="3"/>
</dbReference>
<dbReference type="Pfam" id="PF03160">
    <property type="entry name" value="Calx-beta"/>
    <property type="match status" value="2"/>
</dbReference>
<dbReference type="Proteomes" id="UP000229433">
    <property type="component" value="Unassembled WGS sequence"/>
</dbReference>
<keyword evidence="3" id="KW-0106">Calcium</keyword>
<dbReference type="SUPFAM" id="SSF141072">
    <property type="entry name" value="CalX-like"/>
    <property type="match status" value="3"/>
</dbReference>
<organism evidence="5 6">
    <name type="scientific">Leeuwenhoekiella nanhaiensis</name>
    <dbReference type="NCBI Taxonomy" id="1655491"/>
    <lineage>
        <taxon>Bacteria</taxon>
        <taxon>Pseudomonadati</taxon>
        <taxon>Bacteroidota</taxon>
        <taxon>Flavobacteriia</taxon>
        <taxon>Flavobacteriales</taxon>
        <taxon>Flavobacteriaceae</taxon>
        <taxon>Leeuwenhoekiella</taxon>
    </lineage>
</organism>
<feature type="domain" description="Calx-beta" evidence="4">
    <location>
        <begin position="51"/>
        <end position="144"/>
    </location>
</feature>
<sequence>MNFRFLLILSIFASTLYSCEDELMQETNGTAEVFFTISEIREVENASQALALNIGLDNPLHGGGTVDVSITGADYGNDYTTNAGSANFTVDIEPGTLVSTFTISPVDDENIGANKNLTIQLSNATGSLSLGESTQINFTILDDDDPLVAFVDFETETASITENSTSNLVLNFTFDQVTTNGGSITVSGSGDAVYGTDYTIAGEDASNFIIDVPAGATSASFELVPIDNTTFDADKMVTFEVIEVSGGLSVGTVNTIEVTIVNDDAAPNPVIDFSNANPSSFTEADRTVTLNFVLSEATSTESTVTITAGGSAAIGTDYTLNGSSTAPYELVIPAGATSASIDLELVDDTATEDDEEITLTITNITGGLGAGVDLQQQTFTLTDNDAATPYSFAEDFESGSPLADLGFQTVLIDQDFSASKVFDTHNRAGEYPALADVSGTSDYGIQIFYRNDQEGNGLLDNATITPVQEAQGAMSISYDVAFVTGSNKNISEVTLYWSDSYTGNGTWNENEWNALETVTAASLEGEGIGRTQFSRRAFDINPSANFYVAVRIKQEVTDANNVVQWRCDNFQVNSK</sequence>
<dbReference type="GO" id="GO:0005737">
    <property type="term" value="C:cytoplasm"/>
    <property type="evidence" value="ECO:0007669"/>
    <property type="project" value="TreeGrafter"/>
</dbReference>
<proteinExistence type="predicted"/>
<gene>
    <name evidence="5" type="ORF">CJ305_03730</name>
</gene>
<dbReference type="RefSeq" id="WP_099644919.1">
    <property type="nucleotide sequence ID" value="NZ_KZ319288.1"/>
</dbReference>